<gene>
    <name evidence="2" type="ORF">HNR67_006847</name>
</gene>
<evidence type="ECO:0000313" key="2">
    <source>
        <dbReference type="EMBL" id="MBB4680729.1"/>
    </source>
</evidence>
<dbReference type="InterPro" id="IPR027417">
    <property type="entry name" value="P-loop_NTPase"/>
</dbReference>
<dbReference type="AlphaFoldDB" id="A0A7W7CGG7"/>
<protein>
    <submittedName>
        <fullName evidence="2">ABC-type branched-subunit amino acid transport system substrate-binding protein</fullName>
    </submittedName>
</protein>
<dbReference type="SUPFAM" id="SSF53822">
    <property type="entry name" value="Periplasmic binding protein-like I"/>
    <property type="match status" value="1"/>
</dbReference>
<dbReference type="InterPro" id="IPR028082">
    <property type="entry name" value="Peripla_BP_I"/>
</dbReference>
<dbReference type="InterPro" id="IPR041664">
    <property type="entry name" value="AAA_16"/>
</dbReference>
<accession>A0A7W7CGG7</accession>
<dbReference type="Proteomes" id="UP000533598">
    <property type="component" value="Unassembled WGS sequence"/>
</dbReference>
<dbReference type="EMBL" id="JACHMH010000001">
    <property type="protein sequence ID" value="MBB4680729.1"/>
    <property type="molecule type" value="Genomic_DNA"/>
</dbReference>
<name>A0A7W7CGG7_9PSEU</name>
<organism evidence="2 3">
    <name type="scientific">Crossiella cryophila</name>
    <dbReference type="NCBI Taxonomy" id="43355"/>
    <lineage>
        <taxon>Bacteria</taxon>
        <taxon>Bacillati</taxon>
        <taxon>Actinomycetota</taxon>
        <taxon>Actinomycetes</taxon>
        <taxon>Pseudonocardiales</taxon>
        <taxon>Pseudonocardiaceae</taxon>
        <taxon>Crossiella</taxon>
    </lineage>
</organism>
<comment type="caution">
    <text evidence="2">The sequence shown here is derived from an EMBL/GenBank/DDBJ whole genome shotgun (WGS) entry which is preliminary data.</text>
</comment>
<dbReference type="SUPFAM" id="SSF52540">
    <property type="entry name" value="P-loop containing nucleoside triphosphate hydrolases"/>
    <property type="match status" value="2"/>
</dbReference>
<proteinExistence type="predicted"/>
<reference evidence="2 3" key="1">
    <citation type="submission" date="2020-08" db="EMBL/GenBank/DDBJ databases">
        <title>Sequencing the genomes of 1000 actinobacteria strains.</title>
        <authorList>
            <person name="Klenk H.-P."/>
        </authorList>
    </citation>
    <scope>NUCLEOTIDE SEQUENCE [LARGE SCALE GENOMIC DNA]</scope>
    <source>
        <strain evidence="2 3">DSM 44230</strain>
    </source>
</reference>
<sequence length="1261" mass="140629">MALEPDLGLVGRDSTAALLASLIDRKARRPLPIVVAYGPGGSGKTTLLDHLERRCRPDVPLARVDLDETGSKSCRDVLDAVFGQLRRYQNAHFGRMRLPRYELLRLAQSTAAEPEEDGDPHRRARQLLAHRLTGLPRIADVVGSLAESSPAPHWLTRLVRPLLSWLITLAVVAPPKIRWLLAPRRFAATWRWYEKVAGEGVLGLAKGCKVDEVIGQVWHLLRSEERRDRLVVDRLLVAAFLADLDGAYKGHRRRRRRVNCVLLLDGADLLSPFEVNLFPPGRTAPEPPVSDLLELLAEAKLRHPEVPLLVVATKQATPDQQDIPPQDTDEFDPGDAAHARYHGWRQRFETARANHGPAGAAVLPVRLRPFTLAQTRQFLHEWNRSRDSTVRSAALVAELHEVTKGHPLAVRLTTQVVDRLYRRDRVIPSVRAVFAQRVPREEAGAEPDEKVGDYLLVRFLQRFRGSDVPERAQTRRLLTRLAAPRRLDLATIQRLVPDRDAEEIWGRLSTYSFADRSADGRWIVLHPLLRELLGAQLLAHGAGAEYPYEHVHRELRNHYTMLGRQGDRLYHALALGDTHVVASHLSSRLTRGDSRWVADLEVIAEAPGWRHSRQLRSRLNWPRVRRVEELLIAVWKLRSSTSTVRRSAELFDDVLRAYRNLDAAGQPAVADQLSFYRNQVRLAEDNSIAEPGPALPPYSTGEDRHPYPAVWPPPHTLRRTAVAVVAVLLLGYGGIYLRHQLVHCDRDGLFAPGRVLDSVFDPSLMLTKSAQGECYGVTDGIGNFMHDANETLPDDIEVAELSRLIAEQNDQVRREAARPAEDDRRRPYATIVVASMLSSANEVPRRDLSAGVNELRGAYLAQRAWNRFNTPTIKPPFLIRLVLANFGGNSEFAQHTAEKIQSLVDSDPTVIGVSGMGQTRDSTIRAAEILGSAIGPWQGIPMVASAPTGNAFSGKDYFFRIAPPNQRQAEAAISFAANDSRLRDSQPFLLHDPTDRYSAELKDDYVRTLLRLRSGLGEPVEQTYEAGKSNTGNLLATRVKEMCEIAAQRKRKPLLIYSGRANEMPTLLEKLDDSSCDRDTVILGADDLSQLETAGYADLAGNEQQRARRVSYVDGRLYFTTLGPTEEGWRRITGGQPPAEAEQFFTQHADAQKEQGGQARAFRSGPNGHVMLAYDAVNLFLDAIERARTDTTLPDRAKLYAALRATTGSNLFRGVTGPVDFGQADPELLRRGADPRGKQVIVQQVIADGNQLRSAFVRAVT</sequence>
<evidence type="ECO:0000313" key="3">
    <source>
        <dbReference type="Proteomes" id="UP000533598"/>
    </source>
</evidence>
<evidence type="ECO:0000259" key="1">
    <source>
        <dbReference type="Pfam" id="PF13191"/>
    </source>
</evidence>
<dbReference type="RefSeq" id="WP_185006747.1">
    <property type="nucleotide sequence ID" value="NZ_BAAAUI010000038.1"/>
</dbReference>
<keyword evidence="3" id="KW-1185">Reference proteome</keyword>
<feature type="domain" description="Orc1-like AAA ATPase" evidence="1">
    <location>
        <begin position="9"/>
        <end position="135"/>
    </location>
</feature>
<dbReference type="Gene3D" id="3.40.50.2300">
    <property type="match status" value="2"/>
</dbReference>
<dbReference type="Pfam" id="PF13191">
    <property type="entry name" value="AAA_16"/>
    <property type="match status" value="1"/>
</dbReference>